<evidence type="ECO:0000313" key="4">
    <source>
        <dbReference type="EMBL" id="GAA5139932.1"/>
    </source>
</evidence>
<comment type="caution">
    <text evidence="4">The sequence shown here is derived from an EMBL/GenBank/DDBJ whole genome shotgun (WGS) entry which is preliminary data.</text>
</comment>
<evidence type="ECO:0000256" key="2">
    <source>
        <dbReference type="ARBA" id="ARBA00023002"/>
    </source>
</evidence>
<dbReference type="CDD" id="cd05374">
    <property type="entry name" value="17beta-HSD-like_SDR_c"/>
    <property type="match status" value="1"/>
</dbReference>
<dbReference type="Gene3D" id="3.40.50.720">
    <property type="entry name" value="NAD(P)-binding Rossmann-like Domain"/>
    <property type="match status" value="1"/>
</dbReference>
<dbReference type="Pfam" id="PF00106">
    <property type="entry name" value="adh_short"/>
    <property type="match status" value="1"/>
</dbReference>
<dbReference type="PRINTS" id="PR00080">
    <property type="entry name" value="SDRFAMILY"/>
</dbReference>
<dbReference type="InterPro" id="IPR051911">
    <property type="entry name" value="SDR_oxidoreductase"/>
</dbReference>
<dbReference type="SUPFAM" id="SSF51735">
    <property type="entry name" value="NAD(P)-binding Rossmann-fold domains"/>
    <property type="match status" value="1"/>
</dbReference>
<proteinExistence type="inferred from homology"/>
<comment type="similarity">
    <text evidence="1 3">Belongs to the short-chain dehydrogenases/reductases (SDR) family.</text>
</comment>
<dbReference type="EMBL" id="BAABJO010000045">
    <property type="protein sequence ID" value="GAA5139932.1"/>
    <property type="molecule type" value="Genomic_DNA"/>
</dbReference>
<dbReference type="PANTHER" id="PTHR43976:SF16">
    <property type="entry name" value="SHORT-CHAIN DEHYDROGENASE_REDUCTASE FAMILY PROTEIN"/>
    <property type="match status" value="1"/>
</dbReference>
<sequence length="279" mass="28985">MERIWLVTGAGSGLGHAISRAAVEAGDAVVLTDRAAGGERDLTSAHPDRTAFIELDITDSARIDAVVAEVVERYGRIDVLVNAAGRAHYGAVEETTERELRSLMELHFFGPAVLTKAVLPHMRQQGSGAIVQLSSLAGAISSPGLSAYSAGKFALEGHAVALAQEVAPLGIKVLIVEPGSFRTNFGGAAVSESTPISAYDGTVRVQRAALASIAGKQAGDPAKAAAAILTALAADETPLRLPLGNDALDILTAAAQKTRDDQLAWESVIRSTDVDDRQS</sequence>
<dbReference type="InterPro" id="IPR036291">
    <property type="entry name" value="NAD(P)-bd_dom_sf"/>
</dbReference>
<dbReference type="RefSeq" id="WP_345612329.1">
    <property type="nucleotide sequence ID" value="NZ_BAABJO010000045.1"/>
</dbReference>
<reference evidence="5" key="1">
    <citation type="journal article" date="2019" name="Int. J. Syst. Evol. Microbiol.">
        <title>The Global Catalogue of Microorganisms (GCM) 10K type strain sequencing project: providing services to taxonomists for standard genome sequencing and annotation.</title>
        <authorList>
            <consortium name="The Broad Institute Genomics Platform"/>
            <consortium name="The Broad Institute Genome Sequencing Center for Infectious Disease"/>
            <person name="Wu L."/>
            <person name="Ma J."/>
        </authorList>
    </citation>
    <scope>NUCLEOTIDE SEQUENCE [LARGE SCALE GENOMIC DNA]</scope>
    <source>
        <strain evidence="5">JCM 18302</strain>
    </source>
</reference>
<dbReference type="PRINTS" id="PR00081">
    <property type="entry name" value="GDHRDH"/>
</dbReference>
<gene>
    <name evidence="4" type="ORF">GCM10023320_76790</name>
</gene>
<name>A0ABP9P2X0_9PSEU</name>
<dbReference type="InterPro" id="IPR002347">
    <property type="entry name" value="SDR_fam"/>
</dbReference>
<keyword evidence="5" id="KW-1185">Reference proteome</keyword>
<dbReference type="Proteomes" id="UP001500804">
    <property type="component" value="Unassembled WGS sequence"/>
</dbReference>
<keyword evidence="2" id="KW-0560">Oxidoreductase</keyword>
<dbReference type="PANTHER" id="PTHR43976">
    <property type="entry name" value="SHORT CHAIN DEHYDROGENASE"/>
    <property type="match status" value="1"/>
</dbReference>
<protein>
    <submittedName>
        <fullName evidence="4">Oxidoreductase</fullName>
    </submittedName>
</protein>
<evidence type="ECO:0000313" key="5">
    <source>
        <dbReference type="Proteomes" id="UP001500804"/>
    </source>
</evidence>
<evidence type="ECO:0000256" key="3">
    <source>
        <dbReference type="RuleBase" id="RU000363"/>
    </source>
</evidence>
<evidence type="ECO:0000256" key="1">
    <source>
        <dbReference type="ARBA" id="ARBA00006484"/>
    </source>
</evidence>
<organism evidence="4 5">
    <name type="scientific">Pseudonocardia adelaidensis</name>
    <dbReference type="NCBI Taxonomy" id="648754"/>
    <lineage>
        <taxon>Bacteria</taxon>
        <taxon>Bacillati</taxon>
        <taxon>Actinomycetota</taxon>
        <taxon>Actinomycetes</taxon>
        <taxon>Pseudonocardiales</taxon>
        <taxon>Pseudonocardiaceae</taxon>
        <taxon>Pseudonocardia</taxon>
    </lineage>
</organism>
<accession>A0ABP9P2X0</accession>